<protein>
    <submittedName>
        <fullName evidence="2">Glycosyltransferase family 2 protein</fullName>
        <ecNumber evidence="2">2.4.-.-</ecNumber>
    </submittedName>
</protein>
<dbReference type="EMBL" id="JBHTCR010000006">
    <property type="protein sequence ID" value="MFC7347702.1"/>
    <property type="molecule type" value="Genomic_DNA"/>
</dbReference>
<evidence type="ECO:0000313" key="3">
    <source>
        <dbReference type="Proteomes" id="UP001596550"/>
    </source>
</evidence>
<comment type="caution">
    <text evidence="2">The sequence shown here is derived from an EMBL/GenBank/DDBJ whole genome shotgun (WGS) entry which is preliminary data.</text>
</comment>
<reference evidence="3" key="1">
    <citation type="journal article" date="2019" name="Int. J. Syst. Evol. Microbiol.">
        <title>The Global Catalogue of Microorganisms (GCM) 10K type strain sequencing project: providing services to taxonomists for standard genome sequencing and annotation.</title>
        <authorList>
            <consortium name="The Broad Institute Genomics Platform"/>
            <consortium name="The Broad Institute Genome Sequencing Center for Infectious Disease"/>
            <person name="Wu L."/>
            <person name="Ma J."/>
        </authorList>
    </citation>
    <scope>NUCLEOTIDE SEQUENCE [LARGE SCALE GENOMIC DNA]</scope>
    <source>
        <strain evidence="3">CCUG 54781</strain>
    </source>
</reference>
<dbReference type="InterPro" id="IPR001173">
    <property type="entry name" value="Glyco_trans_2-like"/>
</dbReference>
<evidence type="ECO:0000313" key="2">
    <source>
        <dbReference type="EMBL" id="MFC7347702.1"/>
    </source>
</evidence>
<dbReference type="Gene3D" id="3.90.550.10">
    <property type="entry name" value="Spore Coat Polysaccharide Biosynthesis Protein SpsA, Chain A"/>
    <property type="match status" value="1"/>
</dbReference>
<dbReference type="EC" id="2.4.-.-" evidence="2"/>
<dbReference type="Proteomes" id="UP001596550">
    <property type="component" value="Unassembled WGS sequence"/>
</dbReference>
<evidence type="ECO:0000259" key="1">
    <source>
        <dbReference type="Pfam" id="PF00535"/>
    </source>
</evidence>
<keyword evidence="2" id="KW-0328">Glycosyltransferase</keyword>
<keyword evidence="3" id="KW-1185">Reference proteome</keyword>
<dbReference type="CDD" id="cd00761">
    <property type="entry name" value="Glyco_tranf_GTA_type"/>
    <property type="match status" value="1"/>
</dbReference>
<name>A0ABW2M2S2_9FLAO</name>
<dbReference type="SUPFAM" id="SSF53448">
    <property type="entry name" value="Nucleotide-diphospho-sugar transferases"/>
    <property type="match status" value="1"/>
</dbReference>
<gene>
    <name evidence="2" type="ORF">ACFQO9_13335</name>
</gene>
<dbReference type="GO" id="GO:0016757">
    <property type="term" value="F:glycosyltransferase activity"/>
    <property type="evidence" value="ECO:0007669"/>
    <property type="project" value="UniProtKB-KW"/>
</dbReference>
<dbReference type="RefSeq" id="WP_378179903.1">
    <property type="nucleotide sequence ID" value="NZ_JBHTCR010000006.1"/>
</dbReference>
<sequence>MKFSLITATLGRVAEIEELLISLSDQTYKNFELILVDQNSHTLIEEIVRKYDNRFSIKYIRSDKKGLSYNRNIGLDLATGEIVGFPDDDCTYSKNVLEDVKNTFIENNFDFVLLKANDPITDLNFITAEERTLTKKDIIKKCISYNVFTRLKKDVEFDIQLGVGSFFGSGEETDYMWAVLDNQNIGGFAKNSTVYHPANLSSKDNERAYKYGLGFGAIFKKEYIRTKKISILFQFFKYLLRSAGGIILSRNKAFYYKTLIGRIKGFNNFRIN</sequence>
<feature type="domain" description="Glycosyltransferase 2-like" evidence="1">
    <location>
        <begin position="4"/>
        <end position="132"/>
    </location>
</feature>
<keyword evidence="2" id="KW-0808">Transferase</keyword>
<dbReference type="PANTHER" id="PTHR22916">
    <property type="entry name" value="GLYCOSYLTRANSFERASE"/>
    <property type="match status" value="1"/>
</dbReference>
<accession>A0ABW2M2S2</accession>
<proteinExistence type="predicted"/>
<organism evidence="2 3">
    <name type="scientific">Chryseobacterium zhengzhouense</name>
    <dbReference type="NCBI Taxonomy" id="1636086"/>
    <lineage>
        <taxon>Bacteria</taxon>
        <taxon>Pseudomonadati</taxon>
        <taxon>Bacteroidota</taxon>
        <taxon>Flavobacteriia</taxon>
        <taxon>Flavobacteriales</taxon>
        <taxon>Weeksellaceae</taxon>
        <taxon>Chryseobacterium group</taxon>
        <taxon>Chryseobacterium</taxon>
    </lineage>
</organism>
<dbReference type="InterPro" id="IPR029044">
    <property type="entry name" value="Nucleotide-diphossugar_trans"/>
</dbReference>
<dbReference type="Pfam" id="PF00535">
    <property type="entry name" value="Glycos_transf_2"/>
    <property type="match status" value="1"/>
</dbReference>